<dbReference type="Proteomes" id="UP000607796">
    <property type="component" value="Unassembled WGS sequence"/>
</dbReference>
<organism evidence="2 3">
    <name type="scientific">Salipiger mangrovisoli</name>
    <dbReference type="NCBI Taxonomy" id="2865933"/>
    <lineage>
        <taxon>Bacteria</taxon>
        <taxon>Pseudomonadati</taxon>
        <taxon>Pseudomonadota</taxon>
        <taxon>Alphaproteobacteria</taxon>
        <taxon>Rhodobacterales</taxon>
        <taxon>Roseobacteraceae</taxon>
        <taxon>Salipiger</taxon>
    </lineage>
</organism>
<dbReference type="RefSeq" id="WP_194136513.1">
    <property type="nucleotide sequence ID" value="NZ_JADFFK010000017.1"/>
</dbReference>
<proteinExistence type="predicted"/>
<name>A0ABR9X6T5_9RHOB</name>
<feature type="region of interest" description="Disordered" evidence="1">
    <location>
        <begin position="1"/>
        <end position="22"/>
    </location>
</feature>
<keyword evidence="3" id="KW-1185">Reference proteome</keyword>
<accession>A0ABR9X6T5</accession>
<evidence type="ECO:0000256" key="1">
    <source>
        <dbReference type="SAM" id="MobiDB-lite"/>
    </source>
</evidence>
<protein>
    <submittedName>
        <fullName evidence="2">Uncharacterized protein</fullName>
    </submittedName>
</protein>
<dbReference type="EMBL" id="JADFFK010000017">
    <property type="protein sequence ID" value="MBE9639226.1"/>
    <property type="molecule type" value="Genomic_DNA"/>
</dbReference>
<evidence type="ECO:0000313" key="3">
    <source>
        <dbReference type="Proteomes" id="UP000607796"/>
    </source>
</evidence>
<evidence type="ECO:0000313" key="2">
    <source>
        <dbReference type="EMBL" id="MBE9639226.1"/>
    </source>
</evidence>
<reference evidence="2 3" key="1">
    <citation type="journal article" date="2021" name="Int. J. Syst. Evol. Microbiol.">
        <title>Salipiger mangrovisoli sp. nov., isolated from mangrove soil and the proposal for the reclassification of Paraphaeobacter pallidus as Salipiger pallidus comb. nov.</title>
        <authorList>
            <person name="Du J."/>
            <person name="Liu Y."/>
            <person name="Pei T."/>
            <person name="Deng M.R."/>
            <person name="Zhu H."/>
        </authorList>
    </citation>
    <scope>NUCLEOTIDE SEQUENCE [LARGE SCALE GENOMIC DNA]</scope>
    <source>
        <strain evidence="2 3">6D45A</strain>
    </source>
</reference>
<gene>
    <name evidence="2" type="ORF">IQ782_20430</name>
</gene>
<comment type="caution">
    <text evidence="2">The sequence shown here is derived from an EMBL/GenBank/DDBJ whole genome shotgun (WGS) entry which is preliminary data.</text>
</comment>
<sequence length="72" mass="8344">MNQFNHSAYEQEIGSVEEEPRQRTRLETLGKAGLLWADPLVPKKQVIAETGLDARELRRLFGRRRRPPVCDL</sequence>